<protein>
    <submittedName>
        <fullName evidence="2">Uncharacterized protein</fullName>
    </submittedName>
</protein>
<name>A0A087FWE1_ARAAL</name>
<organism evidence="2 3">
    <name type="scientific">Arabis alpina</name>
    <name type="common">Alpine rock-cress</name>
    <dbReference type="NCBI Taxonomy" id="50452"/>
    <lineage>
        <taxon>Eukaryota</taxon>
        <taxon>Viridiplantae</taxon>
        <taxon>Streptophyta</taxon>
        <taxon>Embryophyta</taxon>
        <taxon>Tracheophyta</taxon>
        <taxon>Spermatophyta</taxon>
        <taxon>Magnoliopsida</taxon>
        <taxon>eudicotyledons</taxon>
        <taxon>Gunneridae</taxon>
        <taxon>Pentapetalae</taxon>
        <taxon>rosids</taxon>
        <taxon>malvids</taxon>
        <taxon>Brassicales</taxon>
        <taxon>Brassicaceae</taxon>
        <taxon>Arabideae</taxon>
        <taxon>Arabis</taxon>
    </lineage>
</organism>
<sequence>MTRSFVERTSEVSGLLAEIGGKAQNDMLNLTEIDENLEFIGLLQGLDPPDLPSEIETLRQLRQPIYDAHDVVADLLASARRVLEIPTAPAGAVDDDVELSDEDDVEATVEEDADD</sequence>
<dbReference type="EMBL" id="KL994232">
    <property type="protein sequence ID" value="KFK21943.1"/>
    <property type="molecule type" value="Genomic_DNA"/>
</dbReference>
<evidence type="ECO:0000313" key="3">
    <source>
        <dbReference type="Proteomes" id="UP000029120"/>
    </source>
</evidence>
<feature type="region of interest" description="Disordered" evidence="1">
    <location>
        <begin position="90"/>
        <end position="115"/>
    </location>
</feature>
<keyword evidence="3" id="KW-1185">Reference proteome</keyword>
<dbReference type="Proteomes" id="UP000029120">
    <property type="component" value="Unassembled WGS sequence"/>
</dbReference>
<accession>A0A087FWE1</accession>
<evidence type="ECO:0000256" key="1">
    <source>
        <dbReference type="SAM" id="MobiDB-lite"/>
    </source>
</evidence>
<evidence type="ECO:0000313" key="2">
    <source>
        <dbReference type="EMBL" id="KFK21943.1"/>
    </source>
</evidence>
<proteinExistence type="predicted"/>
<feature type="compositionally biased region" description="Acidic residues" evidence="1">
    <location>
        <begin position="93"/>
        <end position="115"/>
    </location>
</feature>
<dbReference type="Gramene" id="KFK21943">
    <property type="protein sequence ID" value="KFK21943"/>
    <property type="gene ID" value="AALP_AAs65158U000100"/>
</dbReference>
<dbReference type="AlphaFoldDB" id="A0A087FWE1"/>
<gene>
    <name evidence="2" type="ORF">AALP_AAs65158U000100</name>
</gene>
<reference evidence="3" key="1">
    <citation type="journal article" date="2015" name="Nat. Plants">
        <title>Genome expansion of Arabis alpina linked with retrotransposition and reduced symmetric DNA methylation.</title>
        <authorList>
            <person name="Willing E.M."/>
            <person name="Rawat V."/>
            <person name="Mandakova T."/>
            <person name="Maumus F."/>
            <person name="James G.V."/>
            <person name="Nordstroem K.J."/>
            <person name="Becker C."/>
            <person name="Warthmann N."/>
            <person name="Chica C."/>
            <person name="Szarzynska B."/>
            <person name="Zytnicki M."/>
            <person name="Albani M.C."/>
            <person name="Kiefer C."/>
            <person name="Bergonzi S."/>
            <person name="Castaings L."/>
            <person name="Mateos J.L."/>
            <person name="Berns M.C."/>
            <person name="Bujdoso N."/>
            <person name="Piofczyk T."/>
            <person name="de Lorenzo L."/>
            <person name="Barrero-Sicilia C."/>
            <person name="Mateos I."/>
            <person name="Piednoel M."/>
            <person name="Hagmann J."/>
            <person name="Chen-Min-Tao R."/>
            <person name="Iglesias-Fernandez R."/>
            <person name="Schuster S.C."/>
            <person name="Alonso-Blanco C."/>
            <person name="Roudier F."/>
            <person name="Carbonero P."/>
            <person name="Paz-Ares J."/>
            <person name="Davis S.J."/>
            <person name="Pecinka A."/>
            <person name="Quesneville H."/>
            <person name="Colot V."/>
            <person name="Lysak M.A."/>
            <person name="Weigel D."/>
            <person name="Coupland G."/>
            <person name="Schneeberger K."/>
        </authorList>
    </citation>
    <scope>NUCLEOTIDE SEQUENCE [LARGE SCALE GENOMIC DNA]</scope>
    <source>
        <strain evidence="3">cv. Pajares</strain>
    </source>
</reference>